<reference evidence="2 3" key="1">
    <citation type="submission" date="2013-07" db="EMBL/GenBank/DDBJ databases">
        <title>The Genome Sequence of Kwoniella mangroviensis CBS10435.</title>
        <authorList>
            <consortium name="The Broad Institute Genome Sequencing Platform"/>
            <person name="Cuomo C."/>
            <person name="Litvintseva A."/>
            <person name="Chen Y."/>
            <person name="Heitman J."/>
            <person name="Sun S."/>
            <person name="Springer D."/>
            <person name="Dromer F."/>
            <person name="Young S.K."/>
            <person name="Zeng Q."/>
            <person name="Gargeya S."/>
            <person name="Fitzgerald M."/>
            <person name="Abouelleil A."/>
            <person name="Alvarado L."/>
            <person name="Berlin A.M."/>
            <person name="Chapman S.B."/>
            <person name="Dewar J."/>
            <person name="Goldberg J."/>
            <person name="Griggs A."/>
            <person name="Gujja S."/>
            <person name="Hansen M."/>
            <person name="Howarth C."/>
            <person name="Imamovic A."/>
            <person name="Larimer J."/>
            <person name="McCowan C."/>
            <person name="Murphy C."/>
            <person name="Pearson M."/>
            <person name="Priest M."/>
            <person name="Roberts A."/>
            <person name="Saif S."/>
            <person name="Shea T."/>
            <person name="Sykes S."/>
            <person name="Wortman J."/>
            <person name="Nusbaum C."/>
            <person name="Birren B."/>
        </authorList>
    </citation>
    <scope>NUCLEOTIDE SEQUENCE [LARGE SCALE GENOMIC DNA]</scope>
    <source>
        <strain evidence="2 3">CBS 10435</strain>
    </source>
</reference>
<feature type="compositionally biased region" description="Pro residues" evidence="1">
    <location>
        <begin position="201"/>
        <end position="219"/>
    </location>
</feature>
<dbReference type="OrthoDB" id="2596439at2759"/>
<accession>A0A1B9IU40</accession>
<keyword evidence="3" id="KW-1185">Reference proteome</keyword>
<evidence type="ECO:0000256" key="1">
    <source>
        <dbReference type="SAM" id="MobiDB-lite"/>
    </source>
</evidence>
<name>A0A1B9IU40_9TREE</name>
<feature type="compositionally biased region" description="Low complexity" evidence="1">
    <location>
        <begin position="340"/>
        <end position="351"/>
    </location>
</feature>
<feature type="compositionally biased region" description="Low complexity" evidence="1">
    <location>
        <begin position="70"/>
        <end position="111"/>
    </location>
</feature>
<organism evidence="2 3">
    <name type="scientific">Kwoniella mangroviensis CBS 10435</name>
    <dbReference type="NCBI Taxonomy" id="1331196"/>
    <lineage>
        <taxon>Eukaryota</taxon>
        <taxon>Fungi</taxon>
        <taxon>Dikarya</taxon>
        <taxon>Basidiomycota</taxon>
        <taxon>Agaricomycotina</taxon>
        <taxon>Tremellomycetes</taxon>
        <taxon>Tremellales</taxon>
        <taxon>Cryptococcaceae</taxon>
        <taxon>Kwoniella</taxon>
    </lineage>
</organism>
<evidence type="ECO:0000313" key="2">
    <source>
        <dbReference type="EMBL" id="OCF59033.1"/>
    </source>
</evidence>
<gene>
    <name evidence="2" type="ORF">L486_03531</name>
</gene>
<evidence type="ECO:0000313" key="3">
    <source>
        <dbReference type="Proteomes" id="UP000092583"/>
    </source>
</evidence>
<feature type="compositionally biased region" description="Basic and acidic residues" evidence="1">
    <location>
        <begin position="58"/>
        <end position="69"/>
    </location>
</feature>
<reference evidence="3" key="2">
    <citation type="submission" date="2013-12" db="EMBL/GenBank/DDBJ databases">
        <title>Evolution of pathogenesis and genome organization in the Tremellales.</title>
        <authorList>
            <person name="Cuomo C."/>
            <person name="Litvintseva A."/>
            <person name="Heitman J."/>
            <person name="Chen Y."/>
            <person name="Sun S."/>
            <person name="Springer D."/>
            <person name="Dromer F."/>
            <person name="Young S."/>
            <person name="Zeng Q."/>
            <person name="Chapman S."/>
            <person name="Gujja S."/>
            <person name="Saif S."/>
            <person name="Birren B."/>
        </authorList>
    </citation>
    <scope>NUCLEOTIDE SEQUENCE [LARGE SCALE GENOMIC DNA]</scope>
    <source>
        <strain evidence="3">CBS 10435</strain>
    </source>
</reference>
<feature type="region of interest" description="Disordered" evidence="1">
    <location>
        <begin position="1"/>
        <end position="364"/>
    </location>
</feature>
<feature type="compositionally biased region" description="Polar residues" evidence="1">
    <location>
        <begin position="260"/>
        <end position="278"/>
    </location>
</feature>
<feature type="compositionally biased region" description="Polar residues" evidence="1">
    <location>
        <begin position="311"/>
        <end position="331"/>
    </location>
</feature>
<feature type="compositionally biased region" description="Low complexity" evidence="1">
    <location>
        <begin position="14"/>
        <end position="46"/>
    </location>
</feature>
<feature type="compositionally biased region" description="Low complexity" evidence="1">
    <location>
        <begin position="281"/>
        <end position="297"/>
    </location>
</feature>
<protein>
    <submittedName>
        <fullName evidence="2">Uncharacterized protein</fullName>
    </submittedName>
</protein>
<proteinExistence type="predicted"/>
<dbReference type="Proteomes" id="UP000092583">
    <property type="component" value="Unassembled WGS sequence"/>
</dbReference>
<dbReference type="AlphaFoldDB" id="A0A1B9IU40"/>
<sequence>MSERDKQSMPPPSSLWTTTSTTSQNSSGDTTDTQSYERSQSVSSQSPNPDSNTSAKRPRIEIGETETFHSSEISSSTSTTPSGQSQSHGQQSNLRPSIIPSTSGSSLRSSPYWHDDMSVNRHRYPPQHSPYSQPLPGPAQSPLFPFPTSIGYLPPPPPLPHTYGPDQPFSIPSSTSSTSLKYNPIAGPAPVVSQSSSHSRPPTPITPHAPGGFPNPNPNSNPNQDFHPSSSGGGHGLAYPTYPQPQHYVHHPIPTYIPPSIQSQNSGSRPGPLMTTSILHAPSTASSSSNSPTPIATGTAAAYQPSPSPPLQSVVNAVPSSTSTSNVQDSPIPSLEQIESTSTLTSTTTVKPKGKHKGIPGPKARIPTEAKIAIAEHIISKGVAMANLDELAQMVSGSFIYGGTVCGLWFRPISFLSPED</sequence>
<dbReference type="EMBL" id="KI669461">
    <property type="protein sequence ID" value="OCF59033.1"/>
    <property type="molecule type" value="Genomic_DNA"/>
</dbReference>